<dbReference type="Pfam" id="PF12236">
    <property type="entry name" value="Head-tail_con"/>
    <property type="match status" value="1"/>
</dbReference>
<dbReference type="RefSeq" id="WP_067424726.1">
    <property type="nucleotide sequence ID" value="NZ_LZEX01000034.1"/>
</dbReference>
<evidence type="ECO:0000313" key="4">
    <source>
        <dbReference type="EMBL" id="OBU04831.1"/>
    </source>
</evidence>
<organism evidence="4 5">
    <name type="scientific">Morganella psychrotolerans</name>
    <dbReference type="NCBI Taxonomy" id="368603"/>
    <lineage>
        <taxon>Bacteria</taxon>
        <taxon>Pseudomonadati</taxon>
        <taxon>Pseudomonadota</taxon>
        <taxon>Gammaproteobacteria</taxon>
        <taxon>Enterobacterales</taxon>
        <taxon>Morganellaceae</taxon>
        <taxon>Morganella</taxon>
    </lineage>
</organism>
<evidence type="ECO:0000313" key="5">
    <source>
        <dbReference type="Proteomes" id="UP000092247"/>
    </source>
</evidence>
<dbReference type="AlphaFoldDB" id="A0A1B8H6Y3"/>
<dbReference type="Proteomes" id="UP000092247">
    <property type="component" value="Unassembled WGS sequence"/>
</dbReference>
<keyword evidence="2" id="KW-1188">Viral release from host cell</keyword>
<keyword evidence="3" id="KW-0231">Viral genome packaging</keyword>
<comment type="caution">
    <text evidence="4">The sequence shown here is derived from an EMBL/GenBank/DDBJ whole genome shotgun (WGS) entry which is preliminary data.</text>
</comment>
<evidence type="ECO:0000256" key="3">
    <source>
        <dbReference type="ARBA" id="ARBA00023219"/>
    </source>
</evidence>
<gene>
    <name evidence="4" type="ORF">AYY17_08020</name>
</gene>
<sequence length="553" mass="61472">MSDSLKQQLNKQLSQLKAERLSFEPHWRELSDFTRPRSTRFTASEVNRGDRRNSKIIDPAAVMAARTLSSGMMSGITSPARPWFRLATPDRELMDYGPVKLWLETVEQRMNEVFNRSNLYQSLPLMYEDLGTFSTGAMAVVADPQRVIRTVPFPTGSFYIANGADLSVDTAVREFSMTVRQVITEFGMDAVSDTVKSQWNSGQYGQWVNVVHAVYPNLDRQTGKLEAKHKAYKSVYYEANSTDDKLLRESGYDEFPIMAPRWEVNGEDVYGSSCPGMVALGSVKALQLLQRRKAQMIDKITNPPLQAPASIKSQRISTIPGGINYLPMADVNNQIKPLFQIPANGTNGLLEDIQDTRQIIDHAYFVDLFRMMQTINTRSMPVEAVNEMREEKLLMLGPVLQRLDSELLDKLINRTFGMMAENNLLPMPPDKMQGMQLKVEYISVMAQAQKAIGVSSIERFIGFTSGIGQFKPDALDKINVDETIDAYAASIGVPPSVVATNEQVAQIREQRAQQQAMAQQMQMAQAAVGGAQALGNTPMDDNSALAAMTGGGQ</sequence>
<accession>A0A1B8H6Y3</accession>
<reference evidence="4 5" key="1">
    <citation type="submission" date="2016-06" db="EMBL/GenBank/DDBJ databases">
        <authorList>
            <person name="Kjaerup R.B."/>
            <person name="Dalgaard T.S."/>
            <person name="Juul-Madsen H.R."/>
        </authorList>
    </citation>
    <scope>NUCLEOTIDE SEQUENCE [LARGE SCALE GENOMIC DNA]</scope>
    <source>
        <strain evidence="4 5">GCSL-Mp3</strain>
    </source>
</reference>
<protein>
    <submittedName>
        <fullName evidence="4">Phage tail protein</fullName>
    </submittedName>
</protein>
<dbReference type="EMBL" id="LZEX01000034">
    <property type="protein sequence ID" value="OBU04831.1"/>
    <property type="molecule type" value="Genomic_DNA"/>
</dbReference>
<comment type="subcellular location">
    <subcellularLocation>
        <location evidence="1">Virion</location>
    </subcellularLocation>
</comment>
<evidence type="ECO:0000256" key="1">
    <source>
        <dbReference type="ARBA" id="ARBA00004328"/>
    </source>
</evidence>
<proteinExistence type="predicted"/>
<name>A0A1B8H6Y3_9GAMM</name>
<evidence type="ECO:0000256" key="2">
    <source>
        <dbReference type="ARBA" id="ARBA00022612"/>
    </source>
</evidence>
<dbReference type="InterPro" id="IPR020991">
    <property type="entry name" value="Connector_podovirus"/>
</dbReference>